<protein>
    <submittedName>
        <fullName evidence="6">33 kDa chaperonin HslO</fullName>
    </submittedName>
</protein>
<dbReference type="InterPro" id="IPR000397">
    <property type="entry name" value="Heat_shock_Hsp33"/>
</dbReference>
<dbReference type="PANTHER" id="PTHR30111">
    <property type="entry name" value="33 KDA CHAPERONIN"/>
    <property type="match status" value="1"/>
</dbReference>
<evidence type="ECO:0000256" key="5">
    <source>
        <dbReference type="ARBA" id="ARBA00023284"/>
    </source>
</evidence>
<dbReference type="PIRSF" id="PIRSF005261">
    <property type="entry name" value="Heat_shock_Hsp33"/>
    <property type="match status" value="1"/>
</dbReference>
<dbReference type="Pfam" id="PF01430">
    <property type="entry name" value="HSP33"/>
    <property type="match status" value="1"/>
</dbReference>
<evidence type="ECO:0000256" key="1">
    <source>
        <dbReference type="ARBA" id="ARBA00022490"/>
    </source>
</evidence>
<proteinExistence type="predicted"/>
<gene>
    <name evidence="6" type="primary">hslO</name>
    <name evidence="6" type="ordered locus">HNE_0594</name>
</gene>
<evidence type="ECO:0000256" key="3">
    <source>
        <dbReference type="ARBA" id="ARBA00023157"/>
    </source>
</evidence>
<dbReference type="GO" id="GO:0051082">
    <property type="term" value="F:unfolded protein binding"/>
    <property type="evidence" value="ECO:0007669"/>
    <property type="project" value="InterPro"/>
</dbReference>
<keyword evidence="3" id="KW-1015">Disulfide bond</keyword>
<keyword evidence="5" id="KW-0676">Redox-active center</keyword>
<dbReference type="HOGENOM" id="CLU_054493_0_1_5"/>
<accession>Q0C4M0</accession>
<evidence type="ECO:0000256" key="4">
    <source>
        <dbReference type="ARBA" id="ARBA00023186"/>
    </source>
</evidence>
<dbReference type="eggNOG" id="COG1281">
    <property type="taxonomic scope" value="Bacteria"/>
</dbReference>
<dbReference type="InterPro" id="IPR016153">
    <property type="entry name" value="Heat_shock_Hsp33_N"/>
</dbReference>
<dbReference type="KEGG" id="hne:HNE_0594"/>
<dbReference type="Proteomes" id="UP000001959">
    <property type="component" value="Chromosome"/>
</dbReference>
<dbReference type="GO" id="GO:0005737">
    <property type="term" value="C:cytoplasm"/>
    <property type="evidence" value="ECO:0007669"/>
    <property type="project" value="InterPro"/>
</dbReference>
<evidence type="ECO:0000256" key="2">
    <source>
        <dbReference type="ARBA" id="ARBA00022833"/>
    </source>
</evidence>
<dbReference type="Gene3D" id="3.90.1280.10">
    <property type="entry name" value="HSP33 redox switch-like"/>
    <property type="match status" value="1"/>
</dbReference>
<keyword evidence="4" id="KW-0143">Chaperone</keyword>
<dbReference type="InterPro" id="IPR016154">
    <property type="entry name" value="Heat_shock_Hsp33_C"/>
</dbReference>
<dbReference type="SUPFAM" id="SSF64397">
    <property type="entry name" value="Hsp33 domain"/>
    <property type="match status" value="1"/>
</dbReference>
<dbReference type="AlphaFoldDB" id="Q0C4M0"/>
<name>Q0C4M0_HYPNA</name>
<dbReference type="CDD" id="cd00498">
    <property type="entry name" value="Hsp33"/>
    <property type="match status" value="1"/>
</dbReference>
<organism evidence="6 7">
    <name type="scientific">Hyphomonas neptunium (strain ATCC 15444)</name>
    <dbReference type="NCBI Taxonomy" id="228405"/>
    <lineage>
        <taxon>Bacteria</taxon>
        <taxon>Pseudomonadati</taxon>
        <taxon>Pseudomonadota</taxon>
        <taxon>Alphaproteobacteria</taxon>
        <taxon>Hyphomonadales</taxon>
        <taxon>Hyphomonadaceae</taxon>
        <taxon>Hyphomonas</taxon>
    </lineage>
</organism>
<keyword evidence="2" id="KW-0862">Zinc</keyword>
<dbReference type="SUPFAM" id="SSF118352">
    <property type="entry name" value="HSP33 redox switch-like"/>
    <property type="match status" value="1"/>
</dbReference>
<sequence length="308" mass="34203">MPMTKPPFQTTDFTASFQIQDRPIRGRVVRMGEESITPILARHDYPENLARILGEAVALAALVGSSLKFEGRILVQAEGDGPVRMLVGEYTTSGGVRGYARYDEAGWANIERLNKGKPPHMPQLFGPSGRLGLIMVHDNPDIQPYQGIVPLNKGTLAQCAEDYYAMSEQVPSRIRLCVEPTGNGEWTCGGMMIQRIAGDEKRGDTTEAWREAEALFGTLTQGELIDPELPVTDLLFRLFHEQGVRLEESRIVDDRCTCNEERLLQTLRGMPDESLRDLVEPDGTLAIDCQFCGRHYTLPIESVTGPVN</sequence>
<dbReference type="InterPro" id="IPR023212">
    <property type="entry name" value="Hsp33_helix_hairpin_bin_dom_sf"/>
</dbReference>
<dbReference type="Gene3D" id="1.10.287.480">
    <property type="entry name" value="helix hairpin bin"/>
    <property type="match status" value="1"/>
</dbReference>
<evidence type="ECO:0000313" key="6">
    <source>
        <dbReference type="EMBL" id="ABI76743.1"/>
    </source>
</evidence>
<dbReference type="GO" id="GO:0044183">
    <property type="term" value="F:protein folding chaperone"/>
    <property type="evidence" value="ECO:0007669"/>
    <property type="project" value="TreeGrafter"/>
</dbReference>
<dbReference type="EMBL" id="CP000158">
    <property type="protein sequence ID" value="ABI76743.1"/>
    <property type="molecule type" value="Genomic_DNA"/>
</dbReference>
<dbReference type="GO" id="GO:0042026">
    <property type="term" value="P:protein refolding"/>
    <property type="evidence" value="ECO:0007669"/>
    <property type="project" value="TreeGrafter"/>
</dbReference>
<dbReference type="Gene3D" id="3.55.30.10">
    <property type="entry name" value="Hsp33 domain"/>
    <property type="match status" value="1"/>
</dbReference>
<dbReference type="PANTHER" id="PTHR30111:SF1">
    <property type="entry name" value="33 KDA CHAPERONIN"/>
    <property type="match status" value="1"/>
</dbReference>
<keyword evidence="1" id="KW-0963">Cytoplasm</keyword>
<keyword evidence="7" id="KW-1185">Reference proteome</keyword>
<dbReference type="STRING" id="228405.HNE_0594"/>
<reference evidence="6 7" key="1">
    <citation type="journal article" date="2006" name="J. Bacteriol.">
        <title>Comparative genomic evidence for a close relationship between the dimorphic prosthecate bacteria Hyphomonas neptunium and Caulobacter crescentus.</title>
        <authorList>
            <person name="Badger J.H."/>
            <person name="Hoover T.R."/>
            <person name="Brun Y.V."/>
            <person name="Weiner R.M."/>
            <person name="Laub M.T."/>
            <person name="Alexandre G."/>
            <person name="Mrazek J."/>
            <person name="Ren Q."/>
            <person name="Paulsen I.T."/>
            <person name="Nelson K.E."/>
            <person name="Khouri H.M."/>
            <person name="Radune D."/>
            <person name="Sosa J."/>
            <person name="Dodson R.J."/>
            <person name="Sullivan S.A."/>
            <person name="Rosovitz M.J."/>
            <person name="Madupu R."/>
            <person name="Brinkac L.M."/>
            <person name="Durkin A.S."/>
            <person name="Daugherty S.C."/>
            <person name="Kothari S.P."/>
            <person name="Giglio M.G."/>
            <person name="Zhou L."/>
            <person name="Haft D.H."/>
            <person name="Selengut J.D."/>
            <person name="Davidsen T.M."/>
            <person name="Yang Q."/>
            <person name="Zafar N."/>
            <person name="Ward N.L."/>
        </authorList>
    </citation>
    <scope>NUCLEOTIDE SEQUENCE [LARGE SCALE GENOMIC DNA]</scope>
    <source>
        <strain evidence="6 7">ATCC 15444</strain>
    </source>
</reference>
<evidence type="ECO:0000313" key="7">
    <source>
        <dbReference type="Proteomes" id="UP000001959"/>
    </source>
</evidence>